<dbReference type="AlphaFoldDB" id="A0A653K4R5"/>
<sequence length="113" mass="13558">MQELDKNRYIDLDNLDLRHVPYDLLTHLQSECAGEIERKLEAKKVRAWRLDAKNLYGDRFFRHDELDQAKKLMCDLLDKYIDCPQSLGRIELLPIKIVPEILEDRIKEQQEYD</sequence>
<evidence type="ECO:0000313" key="2">
    <source>
        <dbReference type="Proteomes" id="UP000430404"/>
    </source>
</evidence>
<reference evidence="1 2" key="1">
    <citation type="submission" date="2019-10" db="EMBL/GenBank/DDBJ databases">
        <authorList>
            <person name="Karimi E."/>
        </authorList>
    </citation>
    <scope>NUCLEOTIDE SEQUENCE [LARGE SCALE GENOMIC DNA]</scope>
    <source>
        <strain evidence="1">Acinetobacter sp. 8BE</strain>
    </source>
</reference>
<dbReference type="Proteomes" id="UP000430404">
    <property type="component" value="Unassembled WGS sequence"/>
</dbReference>
<accession>A0A653K4R5</accession>
<name>A0A653K4R5_9GAMM</name>
<evidence type="ECO:0000313" key="1">
    <source>
        <dbReference type="EMBL" id="VXA55330.1"/>
    </source>
</evidence>
<proteinExistence type="predicted"/>
<dbReference type="RefSeq" id="WP_159725030.1">
    <property type="nucleotide sequence ID" value="NZ_LR732744.1"/>
</dbReference>
<dbReference type="EMBL" id="CABWKZ010000014">
    <property type="protein sequence ID" value="VXA55330.1"/>
    <property type="molecule type" value="Genomic_DNA"/>
</dbReference>
<gene>
    <name evidence="1" type="ORF">ACI8B_210123</name>
</gene>
<protein>
    <submittedName>
        <fullName evidence="1">Uncharacterized protein</fullName>
    </submittedName>
</protein>
<organism evidence="1 2">
    <name type="scientific">Acinetobacter proteolyticus</name>
    <dbReference type="NCBI Taxonomy" id="1776741"/>
    <lineage>
        <taxon>Bacteria</taxon>
        <taxon>Pseudomonadati</taxon>
        <taxon>Pseudomonadota</taxon>
        <taxon>Gammaproteobacteria</taxon>
        <taxon>Moraxellales</taxon>
        <taxon>Moraxellaceae</taxon>
        <taxon>Acinetobacter</taxon>
    </lineage>
</organism>